<evidence type="ECO:0000313" key="3">
    <source>
        <dbReference type="Proteomes" id="UP000295484"/>
    </source>
</evidence>
<name>A0A4R8FUK6_9RHOB</name>
<accession>A0A4R8FUK6</accession>
<keyword evidence="1" id="KW-0812">Transmembrane</keyword>
<organism evidence="2 3">
    <name type="scientific">Rhodovulum visakhapatnamense</name>
    <dbReference type="NCBI Taxonomy" id="364297"/>
    <lineage>
        <taxon>Bacteria</taxon>
        <taxon>Pseudomonadati</taxon>
        <taxon>Pseudomonadota</taxon>
        <taxon>Alphaproteobacteria</taxon>
        <taxon>Rhodobacterales</taxon>
        <taxon>Paracoccaceae</taxon>
        <taxon>Rhodovulum</taxon>
    </lineage>
</organism>
<evidence type="ECO:0000313" key="2">
    <source>
        <dbReference type="EMBL" id="TDX30179.1"/>
    </source>
</evidence>
<keyword evidence="1" id="KW-1133">Transmembrane helix</keyword>
<feature type="transmembrane region" description="Helical" evidence="1">
    <location>
        <begin position="138"/>
        <end position="159"/>
    </location>
</feature>
<protein>
    <submittedName>
        <fullName evidence="2">Paraquat-inducible protein A</fullName>
    </submittedName>
</protein>
<reference evidence="2 3" key="1">
    <citation type="submission" date="2019-03" db="EMBL/GenBank/DDBJ databases">
        <title>Genomic Encyclopedia of Type Strains, Phase IV (KMG-IV): sequencing the most valuable type-strain genomes for metagenomic binning, comparative biology and taxonomic classification.</title>
        <authorList>
            <person name="Goeker M."/>
        </authorList>
    </citation>
    <scope>NUCLEOTIDE SEQUENCE [LARGE SCALE GENOMIC DNA]</scope>
    <source>
        <strain evidence="2 3">JA181</strain>
    </source>
</reference>
<sequence>MAAPKAPSRRCGDGPAVTLRLLRLANLALLILFPVAWAAPLLRAGLLPLFGMSEISVLSGLASLWQADIFLALLVTLLALVAPYAKTVGLALVQYDLASPRLLPAIHVMGKLAMADVFLIAIYVVVAKGVGLGRVETAWGLYLFTFCVLASLALSSLTARVMHRT</sequence>
<evidence type="ECO:0000256" key="1">
    <source>
        <dbReference type="SAM" id="Phobius"/>
    </source>
</evidence>
<feature type="transmembrane region" description="Helical" evidence="1">
    <location>
        <begin position="102"/>
        <end position="126"/>
    </location>
</feature>
<dbReference type="Pfam" id="PF04403">
    <property type="entry name" value="PqiA"/>
    <property type="match status" value="1"/>
</dbReference>
<gene>
    <name evidence="2" type="ORF">EV657_107150</name>
</gene>
<dbReference type="EMBL" id="SOEB01000007">
    <property type="protein sequence ID" value="TDX30179.1"/>
    <property type="molecule type" value="Genomic_DNA"/>
</dbReference>
<dbReference type="Proteomes" id="UP000295484">
    <property type="component" value="Unassembled WGS sequence"/>
</dbReference>
<keyword evidence="1" id="KW-0472">Membrane</keyword>
<dbReference type="AlphaFoldDB" id="A0A4R8FUK6"/>
<proteinExistence type="predicted"/>
<feature type="transmembrane region" description="Helical" evidence="1">
    <location>
        <begin position="21"/>
        <end position="42"/>
    </location>
</feature>
<feature type="transmembrane region" description="Helical" evidence="1">
    <location>
        <begin position="62"/>
        <end position="81"/>
    </location>
</feature>
<dbReference type="InterPro" id="IPR007498">
    <property type="entry name" value="PqiA-like"/>
</dbReference>
<comment type="caution">
    <text evidence="2">The sequence shown here is derived from an EMBL/GenBank/DDBJ whole genome shotgun (WGS) entry which is preliminary data.</text>
</comment>